<comment type="caution">
    <text evidence="1">The sequence shown here is derived from an EMBL/GenBank/DDBJ whole genome shotgun (WGS) entry which is preliminary data.</text>
</comment>
<name>A0A0F9UZ21_9ZZZZ</name>
<dbReference type="AlphaFoldDB" id="A0A0F9UZ21"/>
<dbReference type="InterPro" id="IPR038071">
    <property type="entry name" value="UROD/MetE-like_sf"/>
</dbReference>
<evidence type="ECO:0008006" key="2">
    <source>
        <dbReference type="Google" id="ProtNLM"/>
    </source>
</evidence>
<evidence type="ECO:0000313" key="1">
    <source>
        <dbReference type="EMBL" id="KKN66476.1"/>
    </source>
</evidence>
<reference evidence="1" key="1">
    <citation type="journal article" date="2015" name="Nature">
        <title>Complex archaea that bridge the gap between prokaryotes and eukaryotes.</title>
        <authorList>
            <person name="Spang A."/>
            <person name="Saw J.H."/>
            <person name="Jorgensen S.L."/>
            <person name="Zaremba-Niedzwiedzka K."/>
            <person name="Martijn J."/>
            <person name="Lind A.E."/>
            <person name="van Eijk R."/>
            <person name="Schleper C."/>
            <person name="Guy L."/>
            <person name="Ettema T.J."/>
        </authorList>
    </citation>
    <scope>NUCLEOTIDE SEQUENCE</scope>
</reference>
<sequence length="360" mass="40638">MELTTVPEFPKILERFEAWWQCEIIDRPLVSLSAARQREPRNKPPERTYPTLRDRWLDVEYQLDCTEANLDGRVFVGDTFPSYDPGVGPEICATCYGCELEFSPGTTWAIPIVQTCQDVLKLTCDLNAFYWNWLRASTDASLERGRGKWITGLTDMHTNGDLLASLLDPQQLALLYADDPKGIDAACDHVRDDFALMYDDIYDRIAAAGQPSTSWTPTLYAGKSFVLQCDFICMISPADFQRTILPMLDYEIAHLERSIYHLDGPGALVHLDALLETDLNAIQWVFGAGQGNARDWIDVYKRIQAAGKGVQIFADDFAEAKLLAEHLKPEGVWLCMGKQFQPDEADAILNWAQRWAAGME</sequence>
<dbReference type="EMBL" id="LAZR01000500">
    <property type="protein sequence ID" value="KKN66476.1"/>
    <property type="molecule type" value="Genomic_DNA"/>
</dbReference>
<dbReference type="Gene3D" id="3.20.20.210">
    <property type="match status" value="1"/>
</dbReference>
<gene>
    <name evidence="1" type="ORF">LCGC14_0471340</name>
</gene>
<protein>
    <recommendedName>
        <fullName evidence="2">Trimethylamine corrinoid protein 2</fullName>
    </recommendedName>
</protein>
<accession>A0A0F9UZ21</accession>
<organism evidence="1">
    <name type="scientific">marine sediment metagenome</name>
    <dbReference type="NCBI Taxonomy" id="412755"/>
    <lineage>
        <taxon>unclassified sequences</taxon>
        <taxon>metagenomes</taxon>
        <taxon>ecological metagenomes</taxon>
    </lineage>
</organism>
<proteinExistence type="predicted"/>